<dbReference type="NCBIfam" id="TIGR04183">
    <property type="entry name" value="Por_Secre_tail"/>
    <property type="match status" value="1"/>
</dbReference>
<dbReference type="AlphaFoldDB" id="A0A2W2AG11"/>
<dbReference type="EMBL" id="QKTW01000026">
    <property type="protein sequence ID" value="PZF71170.1"/>
    <property type="molecule type" value="Genomic_DNA"/>
</dbReference>
<gene>
    <name evidence="2" type="ORF">DN068_19535</name>
</gene>
<dbReference type="InterPro" id="IPR026444">
    <property type="entry name" value="Secre_tail"/>
</dbReference>
<comment type="caution">
    <text evidence="2">The sequence shown here is derived from an EMBL/GenBank/DDBJ whole genome shotgun (WGS) entry which is preliminary data.</text>
</comment>
<evidence type="ECO:0000313" key="3">
    <source>
        <dbReference type="Proteomes" id="UP000248745"/>
    </source>
</evidence>
<organism evidence="2 3">
    <name type="scientific">Taibaiella soli</name>
    <dbReference type="NCBI Taxonomy" id="1649169"/>
    <lineage>
        <taxon>Bacteria</taxon>
        <taxon>Pseudomonadati</taxon>
        <taxon>Bacteroidota</taxon>
        <taxon>Chitinophagia</taxon>
        <taxon>Chitinophagales</taxon>
        <taxon>Chitinophagaceae</taxon>
        <taxon>Taibaiella</taxon>
    </lineage>
</organism>
<protein>
    <recommendedName>
        <fullName evidence="1">Secretion system C-terminal sorting domain-containing protein</fullName>
    </recommendedName>
</protein>
<accession>A0A2W2AG11</accession>
<evidence type="ECO:0000313" key="2">
    <source>
        <dbReference type="EMBL" id="PZF71170.1"/>
    </source>
</evidence>
<dbReference type="Proteomes" id="UP000248745">
    <property type="component" value="Unassembled WGS sequence"/>
</dbReference>
<dbReference type="SUPFAM" id="SSF50494">
    <property type="entry name" value="Trypsin-like serine proteases"/>
    <property type="match status" value="1"/>
</dbReference>
<feature type="domain" description="Secretion system C-terminal sorting" evidence="1">
    <location>
        <begin position="456"/>
        <end position="533"/>
    </location>
</feature>
<keyword evidence="3" id="KW-1185">Reference proteome</keyword>
<reference evidence="2 3" key="1">
    <citation type="submission" date="2018-06" db="EMBL/GenBank/DDBJ databases">
        <title>Mucibacter soli gen. nov., sp. nov., a new member of the family Chitinophagaceae producing mucin.</title>
        <authorList>
            <person name="Kim M.-K."/>
            <person name="Park S."/>
            <person name="Kim T.-S."/>
            <person name="Joung Y."/>
            <person name="Han J.-H."/>
            <person name="Kim S.B."/>
        </authorList>
    </citation>
    <scope>NUCLEOTIDE SEQUENCE [LARGE SCALE GENOMIC DNA]</scope>
    <source>
        <strain evidence="2 3">R1-15</strain>
    </source>
</reference>
<proteinExistence type="predicted"/>
<name>A0A2W2AG11_9BACT</name>
<dbReference type="Pfam" id="PF18962">
    <property type="entry name" value="Por_Secre_tail"/>
    <property type="match status" value="1"/>
</dbReference>
<dbReference type="InterPro" id="IPR009003">
    <property type="entry name" value="Peptidase_S1_PA"/>
</dbReference>
<evidence type="ECO:0000259" key="1">
    <source>
        <dbReference type="Pfam" id="PF18962"/>
    </source>
</evidence>
<dbReference type="OrthoDB" id="9342482at2"/>
<sequence>MLPGHVIKLKSLLHRISSFMNKHVTFLFSFLIFCYLSPAIAQDGPAELSNLPEGSYVKYFKYLNRNGQGMPPNATKSAKGVLAIEDMGLSDDGATATAFLIHTNRSDGYICLLTAGHIIPALKPDPHVGDVIPIEVILNYFGRDDNGYSKTISGVSTIAVGHLVAYQNPDDGGDYAILTVDPRFFPVKTVSTLGYDLNYVPSASQYYYTLGHPHGMCMRIADSLHYESGGSTIIDLSSENNNNTGPGSSGGPLFTRNTTSGSDAVMALLIDYGEMAEETSGWIPENEIVGEDRDLEYDTQAGYVRLSAFANQIRTYAQQSGTSTFSVTDPYLDPQDLDNTTNWNAFQLSASANNLSGLDGVSNAAYTTQNPNEKLVRANALMMNFEYQATAASQNLTTYCLATQSNLESGFSYTAASNTEFSVYSVVPESSTTTTSRSVNSEEQTSDLSSATTAIVYPNPSNTGIFITEVHGSIDVNANYLLEVFSSDGKQIYQSSFTSDLQKRIDIHEYASGTYFIIIRDSNGNVILRKPVIYLNK</sequence>